<evidence type="ECO:0000313" key="1">
    <source>
        <dbReference type="EMBL" id="OXU18304.1"/>
    </source>
</evidence>
<keyword evidence="2" id="KW-1185">Reference proteome</keyword>
<accession>A0A232EIY3</accession>
<protein>
    <submittedName>
        <fullName evidence="1">Uncharacterized protein</fullName>
    </submittedName>
</protein>
<proteinExistence type="predicted"/>
<dbReference type="EMBL" id="NNAY01004145">
    <property type="protein sequence ID" value="OXU18304.1"/>
    <property type="molecule type" value="Genomic_DNA"/>
</dbReference>
<dbReference type="Proteomes" id="UP000215335">
    <property type="component" value="Unassembled WGS sequence"/>
</dbReference>
<organism evidence="1 2">
    <name type="scientific">Trichomalopsis sarcophagae</name>
    <dbReference type="NCBI Taxonomy" id="543379"/>
    <lineage>
        <taxon>Eukaryota</taxon>
        <taxon>Metazoa</taxon>
        <taxon>Ecdysozoa</taxon>
        <taxon>Arthropoda</taxon>
        <taxon>Hexapoda</taxon>
        <taxon>Insecta</taxon>
        <taxon>Pterygota</taxon>
        <taxon>Neoptera</taxon>
        <taxon>Endopterygota</taxon>
        <taxon>Hymenoptera</taxon>
        <taxon>Apocrita</taxon>
        <taxon>Proctotrupomorpha</taxon>
        <taxon>Chalcidoidea</taxon>
        <taxon>Pteromalidae</taxon>
        <taxon>Pteromalinae</taxon>
        <taxon>Trichomalopsis</taxon>
    </lineage>
</organism>
<sequence length="77" mass="8811">MHTFLNLHDKTVFTFKALCLAIIFFIPRENNIDASCRNVNTSICVKFVITTVLMRFSKALSISIQRTQSVCWISAKI</sequence>
<comment type="caution">
    <text evidence="1">The sequence shown here is derived from an EMBL/GenBank/DDBJ whole genome shotgun (WGS) entry which is preliminary data.</text>
</comment>
<reference evidence="1 2" key="1">
    <citation type="journal article" date="2017" name="Curr. Biol.">
        <title>The Evolution of Venom by Co-option of Single-Copy Genes.</title>
        <authorList>
            <person name="Martinson E.O."/>
            <person name="Mrinalini"/>
            <person name="Kelkar Y.D."/>
            <person name="Chang C.H."/>
            <person name="Werren J.H."/>
        </authorList>
    </citation>
    <scope>NUCLEOTIDE SEQUENCE [LARGE SCALE GENOMIC DNA]</scope>
    <source>
        <strain evidence="1 2">Alberta</strain>
        <tissue evidence="1">Whole body</tissue>
    </source>
</reference>
<gene>
    <name evidence="1" type="ORF">TSAR_015419</name>
</gene>
<name>A0A232EIY3_9HYME</name>
<evidence type="ECO:0000313" key="2">
    <source>
        <dbReference type="Proteomes" id="UP000215335"/>
    </source>
</evidence>
<dbReference type="AlphaFoldDB" id="A0A232EIY3"/>